<protein>
    <submittedName>
        <fullName evidence="1">Uncharacterized protein</fullName>
    </submittedName>
</protein>
<reference evidence="1 2" key="1">
    <citation type="journal article" date="2020" name="Sci. Rep.">
        <title>A novel cyanobacterial geosmin producer, revising GeoA distribution and dispersion patterns in Bacteria.</title>
        <authorList>
            <person name="Churro C."/>
            <person name="Semedo-Aguiar A.P."/>
            <person name="Silva A.D."/>
            <person name="Pereira-Leal J.B."/>
            <person name="Leite R.B."/>
        </authorList>
    </citation>
    <scope>NUCLEOTIDE SEQUENCE [LARGE SCALE GENOMIC DNA]</scope>
    <source>
        <strain evidence="1 2">IPMA8</strain>
    </source>
</reference>
<comment type="caution">
    <text evidence="1">The sequence shown here is derived from an EMBL/GenBank/DDBJ whole genome shotgun (WGS) entry which is preliminary data.</text>
</comment>
<sequence length="122" mass="13992">MTWLTLGTLDLSGGNGLNWQQTPVSAIDQDIIRLTFINSLVDWRFHSKMLIRRKWDVVGDIPHVEQAQVVTFAPQRIILNFPIAPGFVDAGLAVYRLEVKKMFRWIRGTVSEQNVFVLIEVQ</sequence>
<dbReference type="RefSeq" id="WP_172193048.1">
    <property type="nucleotide sequence ID" value="NZ_CAWPPK010000128.1"/>
</dbReference>
<evidence type="ECO:0000313" key="2">
    <source>
        <dbReference type="Proteomes" id="UP000702425"/>
    </source>
</evidence>
<gene>
    <name evidence="1" type="ORF">E5S67_06160</name>
</gene>
<accession>A0ABX2D9V2</accession>
<keyword evidence="2" id="KW-1185">Reference proteome</keyword>
<dbReference type="Proteomes" id="UP000702425">
    <property type="component" value="Unassembled WGS sequence"/>
</dbReference>
<organism evidence="1 2">
    <name type="scientific">Microcoleus asticus IPMA8</name>
    <dbReference type="NCBI Taxonomy" id="2563858"/>
    <lineage>
        <taxon>Bacteria</taxon>
        <taxon>Bacillati</taxon>
        <taxon>Cyanobacteriota</taxon>
        <taxon>Cyanophyceae</taxon>
        <taxon>Oscillatoriophycideae</taxon>
        <taxon>Oscillatoriales</taxon>
        <taxon>Microcoleaceae</taxon>
        <taxon>Microcoleus</taxon>
        <taxon>Microcoleus asticus</taxon>
    </lineage>
</organism>
<dbReference type="EMBL" id="SRRZ01000213">
    <property type="protein sequence ID" value="NQE38375.1"/>
    <property type="molecule type" value="Genomic_DNA"/>
</dbReference>
<name>A0ABX2D9V2_9CYAN</name>
<proteinExistence type="predicted"/>
<evidence type="ECO:0000313" key="1">
    <source>
        <dbReference type="EMBL" id="NQE38375.1"/>
    </source>
</evidence>